<dbReference type="RefSeq" id="WP_156015307.1">
    <property type="nucleotide sequence ID" value="NZ_CP045484.1"/>
</dbReference>
<reference evidence="3 4" key="1">
    <citation type="submission" date="2019-10" db="EMBL/GenBank/DDBJ databases">
        <title>Genome Sequences from Six Type Strain Members of the Archaeal Family Sulfolobaceae: Acidianus ambivalens, Acidianus infernus, Metallosphaera prunae, Stygiolobus azoricus, Sulfolobus metallicus, and Sulfurisphaera ohwakuensis.</title>
        <authorList>
            <person name="Counts J.A."/>
            <person name="Kelly R.M."/>
        </authorList>
    </citation>
    <scope>NUCLEOTIDE SEQUENCE [LARGE SCALE GENOMIC DNA]</scope>
    <source>
        <strain evidence="3 4">TA-1</strain>
    </source>
</reference>
<protein>
    <submittedName>
        <fullName evidence="2">Putative CopG family antitoxin</fullName>
    </submittedName>
</protein>
<gene>
    <name evidence="3" type="ORF">D1869_12100</name>
    <name evidence="2" type="ORF">HNQ62_001716</name>
</gene>
<evidence type="ECO:0000313" key="5">
    <source>
        <dbReference type="Proteomes" id="UP000582213"/>
    </source>
</evidence>
<dbReference type="EMBL" id="CP045484">
    <property type="protein sequence ID" value="QGR17832.1"/>
    <property type="molecule type" value="Genomic_DNA"/>
</dbReference>
<dbReference type="OrthoDB" id="43756at2157"/>
<proteinExistence type="predicted"/>
<evidence type="ECO:0000313" key="2">
    <source>
        <dbReference type="EMBL" id="MBB5253945.1"/>
    </source>
</evidence>
<evidence type="ECO:0000313" key="4">
    <source>
        <dbReference type="Proteomes" id="UP000427373"/>
    </source>
</evidence>
<dbReference type="Pfam" id="PF02697">
    <property type="entry name" value="VAPB_antitox"/>
    <property type="match status" value="1"/>
</dbReference>
<accession>A0A650CJ42</accession>
<dbReference type="KEGG" id="soh:D1869_12100"/>
<dbReference type="EMBL" id="JACHFY010000009">
    <property type="protein sequence ID" value="MBB5253945.1"/>
    <property type="molecule type" value="Genomic_DNA"/>
</dbReference>
<organism evidence="3 4">
    <name type="scientific">Sulfurisphaera ohwakuensis</name>
    <dbReference type="NCBI Taxonomy" id="69656"/>
    <lineage>
        <taxon>Archaea</taxon>
        <taxon>Thermoproteota</taxon>
        <taxon>Thermoprotei</taxon>
        <taxon>Sulfolobales</taxon>
        <taxon>Sulfolobaceae</taxon>
        <taxon>Sulfurisphaera</taxon>
    </lineage>
</organism>
<keyword evidence="4" id="KW-1185">Reference proteome</keyword>
<reference evidence="2 5" key="2">
    <citation type="submission" date="2020-08" db="EMBL/GenBank/DDBJ databases">
        <title>Genomic Encyclopedia of Type Strains, Phase IV (KMG-IV): sequencing the most valuable type-strain genomes for metagenomic binning, comparative biology and taxonomic classification.</title>
        <authorList>
            <person name="Goeker M."/>
        </authorList>
    </citation>
    <scope>NUCLEOTIDE SEQUENCE [LARGE SCALE GENOMIC DNA]</scope>
    <source>
        <strain evidence="2 5">DSM 12421</strain>
    </source>
</reference>
<keyword evidence="1" id="KW-1277">Toxin-antitoxin system</keyword>
<dbReference type="AlphaFoldDB" id="A0A650CJ42"/>
<sequence>MSKRYTTIPVSEEVKEKLESIKGEKSWDEFLLLLVDEYNRRINGIKRLREIITDEELRKIEDSHRKMHEEFRV</sequence>
<dbReference type="InterPro" id="IPR003847">
    <property type="entry name" value="Put_antitoxin"/>
</dbReference>
<evidence type="ECO:0000313" key="3">
    <source>
        <dbReference type="EMBL" id="QGR17832.1"/>
    </source>
</evidence>
<dbReference type="GeneID" id="42801998"/>
<evidence type="ECO:0000256" key="1">
    <source>
        <dbReference type="ARBA" id="ARBA00022649"/>
    </source>
</evidence>
<dbReference type="Proteomes" id="UP000427373">
    <property type="component" value="Chromosome"/>
</dbReference>
<dbReference type="Proteomes" id="UP000582213">
    <property type="component" value="Unassembled WGS sequence"/>
</dbReference>
<name>A0A650CJ42_SULOH</name>